<reference evidence="1" key="1">
    <citation type="submission" date="2017-01" db="EMBL/GenBank/DDBJ databases">
        <authorList>
            <person name="Assis F.L."/>
            <person name="Abrahao J.S."/>
            <person name="Silva L."/>
            <person name="Khalil J.B."/>
            <person name="Rodrigues R."/>
            <person name="Silva L.S."/>
            <person name="Arantes T."/>
            <person name="Boratto P."/>
            <person name="Andrade M."/>
            <person name="Kroon E.G."/>
            <person name="Ribeiro B."/>
            <person name="Bergier I."/>
            <person name="Seligmann H."/>
            <person name="Ghigo E."/>
            <person name="Colson P."/>
            <person name="Levasseur A."/>
            <person name="Raoult D."/>
            <person name="Scola B.L."/>
        </authorList>
    </citation>
    <scope>NUCLEOTIDE SEQUENCE</scope>
    <source>
        <strain evidence="1">Soda lake</strain>
    </source>
</reference>
<name>A0A6N1NK33_9VIRU</name>
<accession>A0A6N1NK33</accession>
<organism evidence="1">
    <name type="scientific">Tupanvirus soda lake</name>
    <dbReference type="NCBI Taxonomy" id="2126985"/>
    <lineage>
        <taxon>Viruses</taxon>
        <taxon>Varidnaviria</taxon>
        <taxon>Bamfordvirae</taxon>
        <taxon>Nucleocytoviricota</taxon>
        <taxon>Megaviricetes</taxon>
        <taxon>Imitervirales</taxon>
        <taxon>Mimiviridae</taxon>
        <taxon>Megamimivirinae</taxon>
        <taxon>Tupanvirus</taxon>
        <taxon>Tupanvirus salinum</taxon>
    </lineage>
</organism>
<sequence>MSYKNWNKHQSYVQPAAKRNVANVQQKQNWDGFWGPRGQDWNDDFWGNQKFVNAGPFYNKQNFNNNWCGTGACDIQPFQCGPCQVPEYENENEQVVYYRQPKKNVARQQLPNRKPCCSIKH</sequence>
<protein>
    <submittedName>
        <fullName evidence="1">Putative orfan</fullName>
    </submittedName>
</protein>
<proteinExistence type="predicted"/>
<dbReference type="GeneID" id="80518537"/>
<dbReference type="KEGG" id="vg:80518537"/>
<dbReference type="EMBL" id="KY523104">
    <property type="protein sequence ID" value="QKU35119.1"/>
    <property type="molecule type" value="Genomic_DNA"/>
</dbReference>
<evidence type="ECO:0000313" key="1">
    <source>
        <dbReference type="EMBL" id="QKU35119.1"/>
    </source>
</evidence>
<reference evidence="1" key="2">
    <citation type="journal article" date="2018" name="Nat. Commun.">
        <title>Tailed giant Tupanvirus possesses the most complete translational apparatus of the known virosphere.</title>
        <authorList>
            <person name="Abrahao J."/>
            <person name="Silva L."/>
            <person name="Silva L.S."/>
            <person name="Khalil J.Y.B."/>
            <person name="Rodrigues R."/>
            <person name="Arantes T."/>
            <person name="Assis F."/>
            <person name="Boratto P."/>
            <person name="Andrade M."/>
            <person name="Kroon E.G."/>
            <person name="Ribeiro B."/>
            <person name="Bergier I."/>
            <person name="Seligmann H."/>
            <person name="Ghigo E."/>
            <person name="Colson P."/>
            <person name="Levasseur A."/>
            <person name="Kroemer G."/>
            <person name="Raoult D."/>
            <person name="La Scola B."/>
        </authorList>
    </citation>
    <scope>NUCLEOTIDE SEQUENCE [LARGE SCALE GENOMIC DNA]</scope>
    <source>
        <strain evidence="1">Soda lake</strain>
    </source>
</reference>
<dbReference type="RefSeq" id="YP_010781773.1">
    <property type="nucleotide sequence ID" value="NC_075039.1"/>
</dbReference>